<organism evidence="2 3">
    <name type="scientific">Podospora aff. communis PSN243</name>
    <dbReference type="NCBI Taxonomy" id="3040156"/>
    <lineage>
        <taxon>Eukaryota</taxon>
        <taxon>Fungi</taxon>
        <taxon>Dikarya</taxon>
        <taxon>Ascomycota</taxon>
        <taxon>Pezizomycotina</taxon>
        <taxon>Sordariomycetes</taxon>
        <taxon>Sordariomycetidae</taxon>
        <taxon>Sordariales</taxon>
        <taxon>Podosporaceae</taxon>
        <taxon>Podospora</taxon>
    </lineage>
</organism>
<dbReference type="AlphaFoldDB" id="A0AAV9H5B0"/>
<gene>
    <name evidence="2" type="ORF">QBC34DRAFT_139692</name>
</gene>
<name>A0AAV9H5B0_9PEZI</name>
<keyword evidence="3" id="KW-1185">Reference proteome</keyword>
<feature type="chain" id="PRO_5043608814" description="Secreted protein" evidence="1">
    <location>
        <begin position="29"/>
        <end position="102"/>
    </location>
</feature>
<accession>A0AAV9H5B0</accession>
<reference evidence="2" key="1">
    <citation type="journal article" date="2023" name="Mol. Phylogenet. Evol.">
        <title>Genome-scale phylogeny and comparative genomics of the fungal order Sordariales.</title>
        <authorList>
            <person name="Hensen N."/>
            <person name="Bonometti L."/>
            <person name="Westerberg I."/>
            <person name="Brannstrom I.O."/>
            <person name="Guillou S."/>
            <person name="Cros-Aarteil S."/>
            <person name="Calhoun S."/>
            <person name="Haridas S."/>
            <person name="Kuo A."/>
            <person name="Mondo S."/>
            <person name="Pangilinan J."/>
            <person name="Riley R."/>
            <person name="LaButti K."/>
            <person name="Andreopoulos B."/>
            <person name="Lipzen A."/>
            <person name="Chen C."/>
            <person name="Yan M."/>
            <person name="Daum C."/>
            <person name="Ng V."/>
            <person name="Clum A."/>
            <person name="Steindorff A."/>
            <person name="Ohm R.A."/>
            <person name="Martin F."/>
            <person name="Silar P."/>
            <person name="Natvig D.O."/>
            <person name="Lalanne C."/>
            <person name="Gautier V."/>
            <person name="Ament-Velasquez S.L."/>
            <person name="Kruys A."/>
            <person name="Hutchinson M.I."/>
            <person name="Powell A.J."/>
            <person name="Barry K."/>
            <person name="Miller A.N."/>
            <person name="Grigoriev I.V."/>
            <person name="Debuchy R."/>
            <person name="Gladieux P."/>
            <person name="Hiltunen Thoren M."/>
            <person name="Johannesson H."/>
        </authorList>
    </citation>
    <scope>NUCLEOTIDE SEQUENCE</scope>
    <source>
        <strain evidence="2">PSN243</strain>
    </source>
</reference>
<proteinExistence type="predicted"/>
<evidence type="ECO:0000313" key="3">
    <source>
        <dbReference type="Proteomes" id="UP001321760"/>
    </source>
</evidence>
<reference evidence="2" key="2">
    <citation type="submission" date="2023-05" db="EMBL/GenBank/DDBJ databases">
        <authorList>
            <consortium name="Lawrence Berkeley National Laboratory"/>
            <person name="Steindorff A."/>
            <person name="Hensen N."/>
            <person name="Bonometti L."/>
            <person name="Westerberg I."/>
            <person name="Brannstrom I.O."/>
            <person name="Guillou S."/>
            <person name="Cros-Aarteil S."/>
            <person name="Calhoun S."/>
            <person name="Haridas S."/>
            <person name="Kuo A."/>
            <person name="Mondo S."/>
            <person name="Pangilinan J."/>
            <person name="Riley R."/>
            <person name="Labutti K."/>
            <person name="Andreopoulos B."/>
            <person name="Lipzen A."/>
            <person name="Chen C."/>
            <person name="Yanf M."/>
            <person name="Daum C."/>
            <person name="Ng V."/>
            <person name="Clum A."/>
            <person name="Ohm R."/>
            <person name="Martin F."/>
            <person name="Silar P."/>
            <person name="Natvig D."/>
            <person name="Lalanne C."/>
            <person name="Gautier V."/>
            <person name="Ament-Velasquez S.L."/>
            <person name="Kruys A."/>
            <person name="Hutchinson M.I."/>
            <person name="Powell A.J."/>
            <person name="Barry K."/>
            <person name="Miller A.N."/>
            <person name="Grigoriev I.V."/>
            <person name="Debuchy R."/>
            <person name="Gladieux P."/>
            <person name="Thoren M.H."/>
            <person name="Johannesson H."/>
        </authorList>
    </citation>
    <scope>NUCLEOTIDE SEQUENCE</scope>
    <source>
        <strain evidence="2">PSN243</strain>
    </source>
</reference>
<dbReference type="Proteomes" id="UP001321760">
    <property type="component" value="Unassembled WGS sequence"/>
</dbReference>
<evidence type="ECO:0008006" key="4">
    <source>
        <dbReference type="Google" id="ProtNLM"/>
    </source>
</evidence>
<sequence>MKITRQRGTSPTGWVFAILSSFSSLSSSAQLPNVSRSCSPGRALIERGEDAFLHFRELLLLLDRTPQLLTRPARKGDLDGSRCLVKPHRLRIEDGTTRRRDD</sequence>
<comment type="caution">
    <text evidence="2">The sequence shown here is derived from an EMBL/GenBank/DDBJ whole genome shotgun (WGS) entry which is preliminary data.</text>
</comment>
<protein>
    <recommendedName>
        <fullName evidence="4">Secreted protein</fullName>
    </recommendedName>
</protein>
<keyword evidence="1" id="KW-0732">Signal</keyword>
<feature type="signal peptide" evidence="1">
    <location>
        <begin position="1"/>
        <end position="28"/>
    </location>
</feature>
<evidence type="ECO:0000313" key="2">
    <source>
        <dbReference type="EMBL" id="KAK4454723.1"/>
    </source>
</evidence>
<evidence type="ECO:0000256" key="1">
    <source>
        <dbReference type="SAM" id="SignalP"/>
    </source>
</evidence>
<dbReference type="EMBL" id="MU865916">
    <property type="protein sequence ID" value="KAK4454723.1"/>
    <property type="molecule type" value="Genomic_DNA"/>
</dbReference>